<comment type="caution">
    <text evidence="2">The sequence shown here is derived from an EMBL/GenBank/DDBJ whole genome shotgun (WGS) entry which is preliminary data.</text>
</comment>
<reference evidence="2 3" key="1">
    <citation type="submission" date="2020-02" db="EMBL/GenBank/DDBJ databases">
        <title>Comparative genomics of sulfur disproportionating microorganisms.</title>
        <authorList>
            <person name="Ward L.M."/>
            <person name="Bertran E."/>
            <person name="Johnston D.T."/>
        </authorList>
    </citation>
    <scope>NUCLEOTIDE SEQUENCE [LARGE SCALE GENOMIC DNA]</scope>
    <source>
        <strain evidence="2 3">DSM 3696</strain>
    </source>
</reference>
<evidence type="ECO:0000256" key="1">
    <source>
        <dbReference type="SAM" id="SignalP"/>
    </source>
</evidence>
<dbReference type="AlphaFoldDB" id="A0A7K3NLH5"/>
<keyword evidence="1" id="KW-0732">Signal</keyword>
<evidence type="ECO:0008006" key="4">
    <source>
        <dbReference type="Google" id="ProtNLM"/>
    </source>
</evidence>
<feature type="signal peptide" evidence="1">
    <location>
        <begin position="1"/>
        <end position="22"/>
    </location>
</feature>
<evidence type="ECO:0000313" key="3">
    <source>
        <dbReference type="Proteomes" id="UP000469724"/>
    </source>
</evidence>
<proteinExistence type="predicted"/>
<evidence type="ECO:0000313" key="2">
    <source>
        <dbReference type="EMBL" id="NDY56039.1"/>
    </source>
</evidence>
<keyword evidence="3" id="KW-1185">Reference proteome</keyword>
<dbReference type="Proteomes" id="UP000469724">
    <property type="component" value="Unassembled WGS sequence"/>
</dbReference>
<accession>A0A7K3NLH5</accession>
<dbReference type="EMBL" id="JAAGRQ010000013">
    <property type="protein sequence ID" value="NDY56039.1"/>
    <property type="molecule type" value="Genomic_DNA"/>
</dbReference>
<sequence length="182" mass="20398">MKRLTGLILFLMVLASWSHATADIKVYDSANQFLGYLVQQAIQTGVRPIAMIYNPQLNAVMGFSYATQDDLTYSIEDLYNSGVFYNQANCQGDKYFGDDYFTIFPQVFKYDGAYYVTRTSVVSLAYLSYKAQGTCYNLSSTIPASPLVPVTLPVTEPFKAPFRFEYEGPTQTTKTVVIPLSN</sequence>
<gene>
    <name evidence="2" type="ORF">G3N56_04675</name>
</gene>
<protein>
    <recommendedName>
        <fullName evidence="4">Secreted protein</fullName>
    </recommendedName>
</protein>
<organism evidence="2 3">
    <name type="scientific">Desulfolutivibrio sulfodismutans</name>
    <dbReference type="NCBI Taxonomy" id="63561"/>
    <lineage>
        <taxon>Bacteria</taxon>
        <taxon>Pseudomonadati</taxon>
        <taxon>Thermodesulfobacteriota</taxon>
        <taxon>Desulfovibrionia</taxon>
        <taxon>Desulfovibrionales</taxon>
        <taxon>Desulfovibrionaceae</taxon>
        <taxon>Desulfolutivibrio</taxon>
    </lineage>
</organism>
<feature type="chain" id="PRO_5029761699" description="Secreted protein" evidence="1">
    <location>
        <begin position="23"/>
        <end position="182"/>
    </location>
</feature>
<name>A0A7K3NLH5_9BACT</name>
<dbReference type="RefSeq" id="WP_163301096.1">
    <property type="nucleotide sequence ID" value="NZ_JAAGRQ010000013.1"/>
</dbReference>